<organism evidence="1 2">
    <name type="scientific">Anas platyrhynchos</name>
    <name type="common">Mallard</name>
    <name type="synonym">Anas boschas</name>
    <dbReference type="NCBI Taxonomy" id="8839"/>
    <lineage>
        <taxon>Eukaryota</taxon>
        <taxon>Metazoa</taxon>
        <taxon>Chordata</taxon>
        <taxon>Craniata</taxon>
        <taxon>Vertebrata</taxon>
        <taxon>Euteleostomi</taxon>
        <taxon>Archelosauria</taxon>
        <taxon>Archosauria</taxon>
        <taxon>Dinosauria</taxon>
        <taxon>Saurischia</taxon>
        <taxon>Theropoda</taxon>
        <taxon>Coelurosauria</taxon>
        <taxon>Aves</taxon>
        <taxon>Neognathae</taxon>
        <taxon>Galloanserae</taxon>
        <taxon>Anseriformes</taxon>
        <taxon>Anatidae</taxon>
        <taxon>Anatinae</taxon>
        <taxon>Anas</taxon>
    </lineage>
</organism>
<gene>
    <name evidence="1" type="ORF">Anapl_05379</name>
</gene>
<reference evidence="2" key="1">
    <citation type="journal article" date="2013" name="Nat. Genet.">
        <title>The duck genome and transcriptome provide insight into an avian influenza virus reservoir species.</title>
        <authorList>
            <person name="Huang Y."/>
            <person name="Li Y."/>
            <person name="Burt D.W."/>
            <person name="Chen H."/>
            <person name="Zhang Y."/>
            <person name="Qian W."/>
            <person name="Kim H."/>
            <person name="Gan S."/>
            <person name="Zhao Y."/>
            <person name="Li J."/>
            <person name="Yi K."/>
            <person name="Feng H."/>
            <person name="Zhu P."/>
            <person name="Li B."/>
            <person name="Liu Q."/>
            <person name="Fairley S."/>
            <person name="Magor K.E."/>
            <person name="Du Z."/>
            <person name="Hu X."/>
            <person name="Goodman L."/>
            <person name="Tafer H."/>
            <person name="Vignal A."/>
            <person name="Lee T."/>
            <person name="Kim K.W."/>
            <person name="Sheng Z."/>
            <person name="An Y."/>
            <person name="Searle S."/>
            <person name="Herrero J."/>
            <person name="Groenen M.A."/>
            <person name="Crooijmans R.P."/>
            <person name="Faraut T."/>
            <person name="Cai Q."/>
            <person name="Webster R.G."/>
            <person name="Aldridge J.R."/>
            <person name="Warren W.C."/>
            <person name="Bartschat S."/>
            <person name="Kehr S."/>
            <person name="Marz M."/>
            <person name="Stadler P.F."/>
            <person name="Smith J."/>
            <person name="Kraus R.H."/>
            <person name="Zhao Y."/>
            <person name="Ren L."/>
            <person name="Fei J."/>
            <person name="Morisson M."/>
            <person name="Kaiser P."/>
            <person name="Griffin D.K."/>
            <person name="Rao M."/>
            <person name="Pitel F."/>
            <person name="Wang J."/>
            <person name="Li N."/>
        </authorList>
    </citation>
    <scope>NUCLEOTIDE SEQUENCE [LARGE SCALE GENOMIC DNA]</scope>
</reference>
<evidence type="ECO:0000313" key="2">
    <source>
        <dbReference type="Proteomes" id="UP000296049"/>
    </source>
</evidence>
<dbReference type="Proteomes" id="UP000296049">
    <property type="component" value="Unassembled WGS sequence"/>
</dbReference>
<dbReference type="AlphaFoldDB" id="R0LP47"/>
<name>R0LP47_ANAPL</name>
<accession>R0LP47</accession>
<sequence>MGVRNGEGNYPPKAAGHTKTICDEILFGSHLAKKRLGNQALFNISSTSCSRFQLSCEGSAGVLVQVLQLVTSQSKSSNEENEEPELHPEISWSTLRHLQRV</sequence>
<keyword evidence="2" id="KW-1185">Reference proteome</keyword>
<protein>
    <submittedName>
        <fullName evidence="1">Uncharacterized protein</fullName>
    </submittedName>
</protein>
<dbReference type="EMBL" id="KB742984">
    <property type="protein sequence ID" value="EOB02208.1"/>
    <property type="molecule type" value="Genomic_DNA"/>
</dbReference>
<proteinExistence type="predicted"/>
<evidence type="ECO:0000313" key="1">
    <source>
        <dbReference type="EMBL" id="EOB02208.1"/>
    </source>
</evidence>